<evidence type="ECO:0000259" key="6">
    <source>
        <dbReference type="PROSITE" id="PS50893"/>
    </source>
</evidence>
<dbReference type="AlphaFoldDB" id="A0A7S7AXR5"/>
<keyword evidence="2" id="KW-0813">Transport</keyword>
<dbReference type="InterPro" id="IPR003439">
    <property type="entry name" value="ABC_transporter-like_ATP-bd"/>
</dbReference>
<dbReference type="PANTHER" id="PTHR42711">
    <property type="entry name" value="ABC TRANSPORTER ATP-BINDING PROTEIN"/>
    <property type="match status" value="1"/>
</dbReference>
<dbReference type="InterPro" id="IPR017871">
    <property type="entry name" value="ABC_transporter-like_CS"/>
</dbReference>
<dbReference type="GeneID" id="301090306"/>
<dbReference type="Gene3D" id="3.40.50.300">
    <property type="entry name" value="P-loop containing nucleotide triphosphate hydrolases"/>
    <property type="match status" value="1"/>
</dbReference>
<evidence type="ECO:0000313" key="7">
    <source>
        <dbReference type="EMBL" id="QOW62044.1"/>
    </source>
</evidence>
<dbReference type="GO" id="GO:0005524">
    <property type="term" value="F:ATP binding"/>
    <property type="evidence" value="ECO:0007669"/>
    <property type="project" value="UniProtKB-KW"/>
</dbReference>
<dbReference type="Pfam" id="PF00005">
    <property type="entry name" value="ABC_tran"/>
    <property type="match status" value="1"/>
</dbReference>
<evidence type="ECO:0000256" key="5">
    <source>
        <dbReference type="ARBA" id="ARBA00022840"/>
    </source>
</evidence>
<dbReference type="InterPro" id="IPR003593">
    <property type="entry name" value="AAA+_ATPase"/>
</dbReference>
<keyword evidence="4" id="KW-0547">Nucleotide-binding</keyword>
<comment type="similarity">
    <text evidence="1">Belongs to the ABC transporter superfamily.</text>
</comment>
<sequence>MSTPILSIEKLNKTFLHGKVQALKNCSLNVSKNSITGLLGMNGAGKTTLIKCVANLLIPCSGNIYFENENPLKKTEIVTNNISVLLDGGRNLFWYMTVEENIKYFSLLKNSNKFDKIRFAKIAEYLELGTILKKQLHQLSFGMKQRANIAVALMSPAQLLIFDEPTTGLDIKFQAELEHLIVDINKEFGVSILLSSHDMEFVKRTCTDCILIHEGQTLKQGSMQEFISLFETSRYEVMLYEPLTDDVKKELYNNFNITEMNDTSFSIFWNNNNELNEMFSKLNGFGIKVKMLNSENTLRASIMQLINNNK</sequence>
<keyword evidence="5 7" id="KW-0067">ATP-binding</keyword>
<name>A0A7S7AXR5_9SPIR</name>
<gene>
    <name evidence="7" type="ORF">IFE08_06860</name>
</gene>
<dbReference type="SMART" id="SM00382">
    <property type="entry name" value="AAA"/>
    <property type="match status" value="1"/>
</dbReference>
<dbReference type="InterPro" id="IPR027417">
    <property type="entry name" value="P-loop_NTPase"/>
</dbReference>
<dbReference type="GO" id="GO:0016887">
    <property type="term" value="F:ATP hydrolysis activity"/>
    <property type="evidence" value="ECO:0007669"/>
    <property type="project" value="InterPro"/>
</dbReference>
<dbReference type="PROSITE" id="PS00211">
    <property type="entry name" value="ABC_TRANSPORTER_1"/>
    <property type="match status" value="1"/>
</dbReference>
<proteinExistence type="inferred from homology"/>
<protein>
    <submittedName>
        <fullName evidence="7">ABC transporter ATP-binding protein</fullName>
    </submittedName>
</protein>
<evidence type="ECO:0000256" key="4">
    <source>
        <dbReference type="ARBA" id="ARBA00022741"/>
    </source>
</evidence>
<evidence type="ECO:0000313" key="8">
    <source>
        <dbReference type="Proteomes" id="UP000593915"/>
    </source>
</evidence>
<evidence type="ECO:0000256" key="1">
    <source>
        <dbReference type="ARBA" id="ARBA00005417"/>
    </source>
</evidence>
<dbReference type="InterPro" id="IPR050763">
    <property type="entry name" value="ABC_transporter_ATP-binding"/>
</dbReference>
<dbReference type="CDD" id="cd03230">
    <property type="entry name" value="ABC_DR_subfamily_A"/>
    <property type="match status" value="1"/>
</dbReference>
<evidence type="ECO:0000256" key="3">
    <source>
        <dbReference type="ARBA" id="ARBA00022458"/>
    </source>
</evidence>
<keyword evidence="3" id="KW-0536">Nodulation</keyword>
<dbReference type="Proteomes" id="UP000593915">
    <property type="component" value="Chromosome"/>
</dbReference>
<dbReference type="PROSITE" id="PS50893">
    <property type="entry name" value="ABC_TRANSPORTER_2"/>
    <property type="match status" value="1"/>
</dbReference>
<dbReference type="PANTHER" id="PTHR42711:SF5">
    <property type="entry name" value="ABC TRANSPORTER ATP-BINDING PROTEIN NATA"/>
    <property type="match status" value="1"/>
</dbReference>
<feature type="domain" description="ABC transporter" evidence="6">
    <location>
        <begin position="6"/>
        <end position="239"/>
    </location>
</feature>
<organism evidence="7 8">
    <name type="scientific">Treponema pedis</name>
    <dbReference type="NCBI Taxonomy" id="409322"/>
    <lineage>
        <taxon>Bacteria</taxon>
        <taxon>Pseudomonadati</taxon>
        <taxon>Spirochaetota</taxon>
        <taxon>Spirochaetia</taxon>
        <taxon>Spirochaetales</taxon>
        <taxon>Treponemataceae</taxon>
        <taxon>Treponema</taxon>
    </lineage>
</organism>
<dbReference type="RefSeq" id="WP_020965578.1">
    <property type="nucleotide sequence ID" value="NZ_CP061839.1"/>
</dbReference>
<accession>A0A7S7AXR5</accession>
<reference evidence="7 8" key="1">
    <citation type="submission" date="2020-09" db="EMBL/GenBank/DDBJ databases">
        <title>Characterization of Treponema spp. from bovine digital dermatitis in Korea.</title>
        <authorList>
            <person name="Espiritu H.M."/>
            <person name="Cho Y.I."/>
            <person name="Mamuad L."/>
        </authorList>
    </citation>
    <scope>NUCLEOTIDE SEQUENCE [LARGE SCALE GENOMIC DNA]</scope>
    <source>
        <strain evidence="7 8">KS1</strain>
    </source>
</reference>
<evidence type="ECO:0000256" key="2">
    <source>
        <dbReference type="ARBA" id="ARBA00022448"/>
    </source>
</evidence>
<dbReference type="EMBL" id="CP061839">
    <property type="protein sequence ID" value="QOW62044.1"/>
    <property type="molecule type" value="Genomic_DNA"/>
</dbReference>
<dbReference type="SUPFAM" id="SSF52540">
    <property type="entry name" value="P-loop containing nucleoside triphosphate hydrolases"/>
    <property type="match status" value="1"/>
</dbReference>